<dbReference type="Gene3D" id="1.10.10.60">
    <property type="entry name" value="Homeodomain-like"/>
    <property type="match status" value="2"/>
</dbReference>
<evidence type="ECO:0000256" key="2">
    <source>
        <dbReference type="ARBA" id="ARBA00023125"/>
    </source>
</evidence>
<keyword evidence="4" id="KW-0472">Membrane</keyword>
<keyword evidence="3" id="KW-0804">Transcription</keyword>
<dbReference type="PROSITE" id="PS00041">
    <property type="entry name" value="HTH_ARAC_FAMILY_1"/>
    <property type="match status" value="1"/>
</dbReference>
<dbReference type="SUPFAM" id="SSF46689">
    <property type="entry name" value="Homeodomain-like"/>
    <property type="match status" value="1"/>
</dbReference>
<dbReference type="InterPro" id="IPR009057">
    <property type="entry name" value="Homeodomain-like_sf"/>
</dbReference>
<dbReference type="EMBL" id="QXQA01000011">
    <property type="protein sequence ID" value="RIX51304.1"/>
    <property type="molecule type" value="Genomic_DNA"/>
</dbReference>
<dbReference type="PANTHER" id="PTHR43280">
    <property type="entry name" value="ARAC-FAMILY TRANSCRIPTIONAL REGULATOR"/>
    <property type="match status" value="1"/>
</dbReference>
<protein>
    <submittedName>
        <fullName evidence="6">AraC family transcriptional regulator</fullName>
    </submittedName>
</protein>
<evidence type="ECO:0000313" key="7">
    <source>
        <dbReference type="Proteomes" id="UP000266482"/>
    </source>
</evidence>
<proteinExistence type="predicted"/>
<evidence type="ECO:0000256" key="1">
    <source>
        <dbReference type="ARBA" id="ARBA00023015"/>
    </source>
</evidence>
<keyword evidence="7" id="KW-1185">Reference proteome</keyword>
<organism evidence="6 7">
    <name type="scientific">Paenibacillus nanensis</name>
    <dbReference type="NCBI Taxonomy" id="393251"/>
    <lineage>
        <taxon>Bacteria</taxon>
        <taxon>Bacillati</taxon>
        <taxon>Bacillota</taxon>
        <taxon>Bacilli</taxon>
        <taxon>Bacillales</taxon>
        <taxon>Paenibacillaceae</taxon>
        <taxon>Paenibacillus</taxon>
    </lineage>
</organism>
<dbReference type="GO" id="GO:0043565">
    <property type="term" value="F:sequence-specific DNA binding"/>
    <property type="evidence" value="ECO:0007669"/>
    <property type="project" value="InterPro"/>
</dbReference>
<dbReference type="InterPro" id="IPR020449">
    <property type="entry name" value="Tscrpt_reg_AraC-type_HTH"/>
</dbReference>
<dbReference type="PRINTS" id="PR00032">
    <property type="entry name" value="HTHARAC"/>
</dbReference>
<reference evidence="6 7" key="1">
    <citation type="submission" date="2018-09" db="EMBL/GenBank/DDBJ databases">
        <title>Paenibacillus aracenensis nov. sp. isolated from a cave in southern Spain.</title>
        <authorList>
            <person name="Jurado V."/>
            <person name="Gutierrez-Patricio S."/>
            <person name="Gonzalez-Pimentel J.L."/>
            <person name="Miller A.Z."/>
            <person name="Laiz L."/>
            <person name="Saiz-Jimenez C."/>
        </authorList>
    </citation>
    <scope>NUCLEOTIDE SEQUENCE [LARGE SCALE GENOMIC DNA]</scope>
    <source>
        <strain evidence="6 7">DSM 22867</strain>
    </source>
</reference>
<dbReference type="PANTHER" id="PTHR43280:SF10">
    <property type="entry name" value="REGULATORY PROTEIN POCR"/>
    <property type="match status" value="1"/>
</dbReference>
<dbReference type="InterPro" id="IPR041522">
    <property type="entry name" value="CdaR_GGDEF"/>
</dbReference>
<comment type="caution">
    <text evidence="6">The sequence shown here is derived from an EMBL/GenBank/DDBJ whole genome shotgun (WGS) entry which is preliminary data.</text>
</comment>
<dbReference type="Pfam" id="PF12833">
    <property type="entry name" value="HTH_18"/>
    <property type="match status" value="1"/>
</dbReference>
<evidence type="ECO:0000313" key="6">
    <source>
        <dbReference type="EMBL" id="RIX51304.1"/>
    </source>
</evidence>
<name>A0A3A1USR3_9BACL</name>
<dbReference type="InterPro" id="IPR018060">
    <property type="entry name" value="HTH_AraC"/>
</dbReference>
<dbReference type="OrthoDB" id="2515823at2"/>
<accession>A0A3A1USR3</accession>
<dbReference type="AlphaFoldDB" id="A0A3A1USR3"/>
<dbReference type="Proteomes" id="UP000266482">
    <property type="component" value="Unassembled WGS sequence"/>
</dbReference>
<evidence type="ECO:0000256" key="4">
    <source>
        <dbReference type="SAM" id="Phobius"/>
    </source>
</evidence>
<dbReference type="GO" id="GO:0003700">
    <property type="term" value="F:DNA-binding transcription factor activity"/>
    <property type="evidence" value="ECO:0007669"/>
    <property type="project" value="InterPro"/>
</dbReference>
<sequence>MLNMRYLWQKRKSVVVTWLISYSAVLIIPIIISLIIYSQASHALTSEIHRANDSLLKQMRYTIDNQVDLMKRLNMEITWNTQLQSLMYTGGSAKEAPFTAYRLAKEFRLYKTSYGSIDEFYVYWNQEDSVIRPGNIRDSATAFQTIHATGSMDYEEWKEALKGTETNRFIVWPHLDGGGTRSSIVYLTRLPKDLEGQDTGTVVVMADASRFQNAIESISGLSGGQLLILNEESEVLLSNRSADPEENAELKPFMNGRHVNLDKSKVGDSELFYIPSAVSDLKYAIIIPSGVYWEKAEYVRSFTFISILISLVSAGVLTLFFLRRNYSPIQELVNTLADKITPQERADWNELSLIRQAVLHTRNEKDEVMLQLQKHQHVLRSNMMGRLLKGKLDALVPYEESFKSYQMELQSNEFAVILFMLENEDCLYEKLPGIDVNERRKLLQFIISNVVEELARKRSHIGYVAESDDMMVCLVNLNTGAPDVNADLRGIASEAQDFLKRYDMELTVSLSGKHLSWPGIAEAYQEAVDAMEYKMVLGKKGIISYEEIAREGEGQSDYYYPLQMEQQLINFIKAGDYAQASAYMNEITDRNFGKPLMSLTLAKCLIFNLVATMIKAMNELGDKDGGLIGANTQWMESIMACDTIQEMQQELQALLREVCRAAGEKRSANVSQDRELSLRDLVAKVTRYIEDNYGDPNLNVNAIGERFDLKGSYLSKLFKNQTGEGLLDCIHKFRIGQAKELIRTKNESISEISRMVGYNDAATFIRVFKKYEGITPGKFKEIG</sequence>
<dbReference type="Pfam" id="PF17853">
    <property type="entry name" value="GGDEF_2"/>
    <property type="match status" value="1"/>
</dbReference>
<keyword evidence="4" id="KW-0812">Transmembrane</keyword>
<evidence type="ECO:0000259" key="5">
    <source>
        <dbReference type="PROSITE" id="PS01124"/>
    </source>
</evidence>
<gene>
    <name evidence="6" type="ORF">D3P08_17085</name>
</gene>
<evidence type="ECO:0000256" key="3">
    <source>
        <dbReference type="ARBA" id="ARBA00023163"/>
    </source>
</evidence>
<dbReference type="SMART" id="SM00342">
    <property type="entry name" value="HTH_ARAC"/>
    <property type="match status" value="1"/>
</dbReference>
<dbReference type="InterPro" id="IPR018062">
    <property type="entry name" value="HTH_AraC-typ_CS"/>
</dbReference>
<feature type="transmembrane region" description="Helical" evidence="4">
    <location>
        <begin position="302"/>
        <end position="322"/>
    </location>
</feature>
<keyword evidence="4" id="KW-1133">Transmembrane helix</keyword>
<keyword evidence="2" id="KW-0238">DNA-binding</keyword>
<keyword evidence="1" id="KW-0805">Transcription regulation</keyword>
<feature type="domain" description="HTH araC/xylS-type" evidence="5">
    <location>
        <begin position="683"/>
        <end position="782"/>
    </location>
</feature>
<dbReference type="PROSITE" id="PS01124">
    <property type="entry name" value="HTH_ARAC_FAMILY_2"/>
    <property type="match status" value="1"/>
</dbReference>
<feature type="transmembrane region" description="Helical" evidence="4">
    <location>
        <begin position="15"/>
        <end position="37"/>
    </location>
</feature>